<dbReference type="GO" id="GO:0006310">
    <property type="term" value="P:DNA recombination"/>
    <property type="evidence" value="ECO:0007669"/>
    <property type="project" value="InterPro"/>
</dbReference>
<organism evidence="1 2">
    <name type="scientific">Cupriavidus nantongensis</name>
    <dbReference type="NCBI Taxonomy" id="1796606"/>
    <lineage>
        <taxon>Bacteria</taxon>
        <taxon>Pseudomonadati</taxon>
        <taxon>Pseudomonadota</taxon>
        <taxon>Betaproteobacteria</taxon>
        <taxon>Burkholderiales</taxon>
        <taxon>Burkholderiaceae</taxon>
        <taxon>Cupriavidus</taxon>
    </lineage>
</organism>
<dbReference type="GO" id="GO:0006281">
    <property type="term" value="P:DNA repair"/>
    <property type="evidence" value="ECO:0007669"/>
    <property type="project" value="InterPro"/>
</dbReference>
<evidence type="ECO:0000313" key="1">
    <source>
        <dbReference type="EMBL" id="AMR79427.1"/>
    </source>
</evidence>
<sequence>MFQNRAYMPASYTAFCKEVAAALPQTDEPPLDGELKMFIEFVCKPIAKSKFTTPAGDLDNLAKGVMDVLTKEGWYGDDRQIIRLVLSKRFPEAGEVPHMKFQLCRMLPQTCRLFPLESE</sequence>
<accession>A0A142JMW5</accession>
<dbReference type="KEGG" id="cnan:A2G96_17715"/>
<dbReference type="AlphaFoldDB" id="A0A142JMW5"/>
<reference evidence="1 2" key="1">
    <citation type="submission" date="2016-03" db="EMBL/GenBank/DDBJ databases">
        <title>Complete genome sequence of a novel chlorpyrifos degrading bacterium, Cupriavidus nantongensis sp. X1.</title>
        <authorList>
            <person name="Fang L."/>
        </authorList>
    </citation>
    <scope>NUCLEOTIDE SEQUENCE [LARGE SCALE GENOMIC DNA]</scope>
    <source>
        <strain evidence="1 2">X1</strain>
    </source>
</reference>
<gene>
    <name evidence="1" type="ORF">A2G96_17715</name>
</gene>
<dbReference type="Gene3D" id="3.30.1330.70">
    <property type="entry name" value="Holliday junction resolvase RusA"/>
    <property type="match status" value="1"/>
</dbReference>
<dbReference type="SUPFAM" id="SSF103084">
    <property type="entry name" value="Holliday junction resolvase RusA"/>
    <property type="match status" value="1"/>
</dbReference>
<dbReference type="InterPro" id="IPR036614">
    <property type="entry name" value="RusA-like_sf"/>
</dbReference>
<dbReference type="STRING" id="1796606.A2G96_17715"/>
<dbReference type="Proteomes" id="UP000075238">
    <property type="component" value="Chromosome 1"/>
</dbReference>
<proteinExistence type="predicted"/>
<evidence type="ECO:0000313" key="2">
    <source>
        <dbReference type="Proteomes" id="UP000075238"/>
    </source>
</evidence>
<dbReference type="GO" id="GO:0000287">
    <property type="term" value="F:magnesium ion binding"/>
    <property type="evidence" value="ECO:0007669"/>
    <property type="project" value="InterPro"/>
</dbReference>
<dbReference type="EMBL" id="CP014844">
    <property type="protein sequence ID" value="AMR79427.1"/>
    <property type="molecule type" value="Genomic_DNA"/>
</dbReference>
<keyword evidence="2" id="KW-1185">Reference proteome</keyword>
<dbReference type="InterPro" id="IPR008822">
    <property type="entry name" value="Endonuclease_RusA-like"/>
</dbReference>
<name>A0A142JMW5_9BURK</name>
<protein>
    <submittedName>
        <fullName evidence="1">Uncharacterized protein</fullName>
    </submittedName>
</protein>
<dbReference type="Pfam" id="PF05866">
    <property type="entry name" value="RusA"/>
    <property type="match status" value="1"/>
</dbReference>